<gene>
    <name evidence="2" type="ORF">Asppvi_010756</name>
</gene>
<comment type="caution">
    <text evidence="2">The sequence shown here is derived from an EMBL/GenBank/DDBJ whole genome shotgun (WGS) entry which is preliminary data.</text>
</comment>
<dbReference type="AlphaFoldDB" id="A0A9P3BMT8"/>
<dbReference type="GeneID" id="67009366"/>
<feature type="compositionally biased region" description="Polar residues" evidence="1">
    <location>
        <begin position="17"/>
        <end position="29"/>
    </location>
</feature>
<keyword evidence="3" id="KW-1185">Reference proteome</keyword>
<dbReference type="EMBL" id="BHVY01000008">
    <property type="protein sequence ID" value="GIJ91783.1"/>
    <property type="molecule type" value="Genomic_DNA"/>
</dbReference>
<evidence type="ECO:0000313" key="2">
    <source>
        <dbReference type="EMBL" id="GIJ91783.1"/>
    </source>
</evidence>
<dbReference type="RefSeq" id="XP_043162529.1">
    <property type="nucleotide sequence ID" value="XM_043306594.1"/>
</dbReference>
<accession>A0A9P3BMT8</accession>
<dbReference type="Proteomes" id="UP001043456">
    <property type="component" value="Unassembled WGS sequence"/>
</dbReference>
<feature type="region of interest" description="Disordered" evidence="1">
    <location>
        <begin position="1"/>
        <end position="29"/>
    </location>
</feature>
<protein>
    <submittedName>
        <fullName evidence="2">Uncharacterized protein</fullName>
    </submittedName>
</protein>
<evidence type="ECO:0000313" key="3">
    <source>
        <dbReference type="Proteomes" id="UP001043456"/>
    </source>
</evidence>
<feature type="region of interest" description="Disordered" evidence="1">
    <location>
        <begin position="117"/>
        <end position="139"/>
    </location>
</feature>
<evidence type="ECO:0000256" key="1">
    <source>
        <dbReference type="SAM" id="MobiDB-lite"/>
    </source>
</evidence>
<organism evidence="2 3">
    <name type="scientific">Aspergillus pseudoviridinutans</name>
    <dbReference type="NCBI Taxonomy" id="1517512"/>
    <lineage>
        <taxon>Eukaryota</taxon>
        <taxon>Fungi</taxon>
        <taxon>Dikarya</taxon>
        <taxon>Ascomycota</taxon>
        <taxon>Pezizomycotina</taxon>
        <taxon>Eurotiomycetes</taxon>
        <taxon>Eurotiomycetidae</taxon>
        <taxon>Eurotiales</taxon>
        <taxon>Aspergillaceae</taxon>
        <taxon>Aspergillus</taxon>
        <taxon>Aspergillus subgen. Fumigati</taxon>
    </lineage>
</organism>
<feature type="region of interest" description="Disordered" evidence="1">
    <location>
        <begin position="151"/>
        <end position="220"/>
    </location>
</feature>
<proteinExistence type="predicted"/>
<name>A0A9P3BMT8_9EURO</name>
<feature type="compositionally biased region" description="Basic and acidic residues" evidence="1">
    <location>
        <begin position="1"/>
        <end position="16"/>
    </location>
</feature>
<sequence>MPTRSPEDEGAKRQASEELTANRHPSVSSDTIEHTIVRDGQIVYAKGVTMAPWDILGDILSAPAPIARTAQWHSEPTTQPLPYSIQTTISCQRMSLTVDETAYQWELSNKTINGRQYNQPAQSERKGCKGGHLSASREGLNGELKRTVSFNRMGKGKGGQSVGPEVAEAEAEAEPPVGERCAEEADEVEEAQKPEASRVISAPDVERHLNTRNTKWVMWP</sequence>
<reference evidence="2 3" key="1">
    <citation type="submission" date="2018-10" db="EMBL/GenBank/DDBJ databases">
        <title>Pan-genome distribution and transcriptional activeness of fungal secondary metabolism genes in Aspergillus section Fumigati.</title>
        <authorList>
            <person name="Takahashi H."/>
            <person name="Umemura M."/>
            <person name="Ninomiya A."/>
            <person name="Kusuya Y."/>
            <person name="Urayama S."/>
            <person name="Shimizu M."/>
            <person name="Watanabe A."/>
            <person name="Kamei K."/>
            <person name="Yaguchi T."/>
            <person name="Hagiwara D."/>
        </authorList>
    </citation>
    <scope>NUCLEOTIDE SEQUENCE [LARGE SCALE GENOMIC DNA]</scope>
    <source>
        <strain evidence="2 3">IFM 55266</strain>
    </source>
</reference>